<keyword evidence="2" id="KW-1185">Reference proteome</keyword>
<sequence length="83" mass="9683">MTWATGSIFHKFAKALSPTPRRIFLVCCWGGGSLYLDRFHSLILSENRYKRFTQTLQYPEKDYSILNRMTTSKQRASIAIHLL</sequence>
<evidence type="ECO:0000313" key="1">
    <source>
        <dbReference type="EMBL" id="TGK06973.1"/>
    </source>
</evidence>
<organism evidence="1 2">
    <name type="scientific">Leptospira semungkisensis</name>
    <dbReference type="NCBI Taxonomy" id="2484985"/>
    <lineage>
        <taxon>Bacteria</taxon>
        <taxon>Pseudomonadati</taxon>
        <taxon>Spirochaetota</taxon>
        <taxon>Spirochaetia</taxon>
        <taxon>Leptospirales</taxon>
        <taxon>Leptospiraceae</taxon>
        <taxon>Leptospira</taxon>
    </lineage>
</organism>
<reference evidence="1" key="1">
    <citation type="journal article" date="2019" name="PLoS Negl. Trop. Dis.">
        <title>Revisiting the worldwide diversity of Leptospira species in the environment.</title>
        <authorList>
            <person name="Vincent A.T."/>
            <person name="Schiettekatte O."/>
            <person name="Bourhy P."/>
            <person name="Veyrier F.J."/>
            <person name="Picardeau M."/>
        </authorList>
    </citation>
    <scope>NUCLEOTIDE SEQUENCE [LARGE SCALE GENOMIC DNA]</scope>
    <source>
        <strain evidence="1">SSS9</strain>
    </source>
</reference>
<accession>A0A4R9G6C2</accession>
<dbReference type="EMBL" id="RQEP01000005">
    <property type="protein sequence ID" value="TGK06973.1"/>
    <property type="molecule type" value="Genomic_DNA"/>
</dbReference>
<dbReference type="OrthoDB" id="343782at2"/>
<evidence type="ECO:0000313" key="2">
    <source>
        <dbReference type="Proteomes" id="UP000297453"/>
    </source>
</evidence>
<name>A0A4R9G6C2_9LEPT</name>
<proteinExistence type="predicted"/>
<gene>
    <name evidence="1" type="ORF">EHO59_02310</name>
</gene>
<dbReference type="AlphaFoldDB" id="A0A4R9G6C2"/>
<comment type="caution">
    <text evidence="1">The sequence shown here is derived from an EMBL/GenBank/DDBJ whole genome shotgun (WGS) entry which is preliminary data.</text>
</comment>
<protein>
    <submittedName>
        <fullName evidence="1">Uncharacterized protein</fullName>
    </submittedName>
</protein>
<dbReference type="Proteomes" id="UP000297453">
    <property type="component" value="Unassembled WGS sequence"/>
</dbReference>